<evidence type="ECO:0000313" key="3">
    <source>
        <dbReference type="Proteomes" id="UP001152607"/>
    </source>
</evidence>
<comment type="caution">
    <text evidence="2">The sequence shown here is derived from an EMBL/GenBank/DDBJ whole genome shotgun (WGS) entry which is preliminary data.</text>
</comment>
<keyword evidence="1" id="KW-0472">Membrane</keyword>
<dbReference type="Proteomes" id="UP001152607">
    <property type="component" value="Unassembled WGS sequence"/>
</dbReference>
<evidence type="ECO:0000313" key="2">
    <source>
        <dbReference type="EMBL" id="CAI6304460.1"/>
    </source>
</evidence>
<keyword evidence="3" id="KW-1185">Reference proteome</keyword>
<accession>A0A9W4U7R5</accession>
<reference evidence="2" key="1">
    <citation type="submission" date="2023-01" db="EMBL/GenBank/DDBJ databases">
        <authorList>
            <person name="Van Ghelder C."/>
            <person name="Rancurel C."/>
        </authorList>
    </citation>
    <scope>NUCLEOTIDE SEQUENCE</scope>
    <source>
        <strain evidence="2">CNCM I-4278</strain>
    </source>
</reference>
<keyword evidence="1" id="KW-1133">Transmembrane helix</keyword>
<gene>
    <name evidence="2" type="ORF">PDIGIT_LOCUS2966</name>
</gene>
<dbReference type="AlphaFoldDB" id="A0A9W4U7R5"/>
<feature type="transmembrane region" description="Helical" evidence="1">
    <location>
        <begin position="279"/>
        <end position="298"/>
    </location>
</feature>
<evidence type="ECO:0000256" key="1">
    <source>
        <dbReference type="SAM" id="Phobius"/>
    </source>
</evidence>
<dbReference type="Gene3D" id="1.20.58.340">
    <property type="entry name" value="Magnesium transport protein CorA, transmembrane region"/>
    <property type="match status" value="1"/>
</dbReference>
<dbReference type="Pfam" id="PF01544">
    <property type="entry name" value="CorA"/>
    <property type="match status" value="1"/>
</dbReference>
<feature type="transmembrane region" description="Helical" evidence="1">
    <location>
        <begin position="318"/>
        <end position="339"/>
    </location>
</feature>
<proteinExistence type="predicted"/>
<protein>
    <submittedName>
        <fullName evidence="2">Uncharacterized protein</fullName>
    </submittedName>
</protein>
<sequence>MPKTAYDKIALLARVPSIYLDTIRRSTAMQVHAMPRLAPSKVPLASSIARKEYLSFIICSIPSHELSHGASFTYHFPTRHMDVFLHCRNDFRWGQRITSIERNASELKTPFLIPSLLIRHSISFRLMALDSFHERIYQLERKLNIRYDEHSLIDFMSTNFEMMTKDVNKLSTNLGFHVWAVKSTRRELDFLDGVAEKYYDMAVNNGGDHEEAEAVKCQLLENQAYLRSWNKSIEERAEYLSKRAQALVQTVYSGIAQRDAALSQGAAILAARDSSIMRIITAITIIFLPATTTATFFSTTFFDFAAGPDESVYSWWLWLYWVVTIGLTALVLLGAILWWKKKEGEIMALVGTTAVRNESKSG</sequence>
<keyword evidence="1" id="KW-0812">Transmembrane</keyword>
<name>A0A9W4U7R5_9PLEO</name>
<dbReference type="InterPro" id="IPR002523">
    <property type="entry name" value="MgTranspt_CorA/ZnTranspt_ZntB"/>
</dbReference>
<dbReference type="EMBL" id="CAOQHR010000002">
    <property type="protein sequence ID" value="CAI6304460.1"/>
    <property type="molecule type" value="Genomic_DNA"/>
</dbReference>
<organism evidence="2 3">
    <name type="scientific">Periconia digitata</name>
    <dbReference type="NCBI Taxonomy" id="1303443"/>
    <lineage>
        <taxon>Eukaryota</taxon>
        <taxon>Fungi</taxon>
        <taxon>Dikarya</taxon>
        <taxon>Ascomycota</taxon>
        <taxon>Pezizomycotina</taxon>
        <taxon>Dothideomycetes</taxon>
        <taxon>Pleosporomycetidae</taxon>
        <taxon>Pleosporales</taxon>
        <taxon>Massarineae</taxon>
        <taxon>Periconiaceae</taxon>
        <taxon>Periconia</taxon>
    </lineage>
</organism>
<dbReference type="OrthoDB" id="1046782at2759"/>